<evidence type="ECO:0000256" key="1">
    <source>
        <dbReference type="ARBA" id="ARBA00005854"/>
    </source>
</evidence>
<gene>
    <name evidence="5" type="ORF">HKBW3S06_00688</name>
</gene>
<proteinExistence type="inferred from homology"/>
<evidence type="ECO:0000256" key="3">
    <source>
        <dbReference type="ARBA" id="ARBA00023027"/>
    </source>
</evidence>
<sequence>MSAEEVERLGCEVTSLNELLKKSDVVSLHARLSPETQGMFGARQFSLMKESAYFINTARGELVRYDDLYAALKEKRIAGAALDVFEAEPLPMDSPLCHLENVTVTPHIAGATRQSAENGAYMVAEDIYLFMMGRLPRHCANPEVLAIAERRSS</sequence>
<evidence type="ECO:0000256" key="2">
    <source>
        <dbReference type="ARBA" id="ARBA00023002"/>
    </source>
</evidence>
<dbReference type="InterPro" id="IPR036291">
    <property type="entry name" value="NAD(P)-bd_dom_sf"/>
</dbReference>
<organism evidence="5 6">
    <name type="scientific">Candidatus Hakubella thermalkaliphila</name>
    <dbReference type="NCBI Taxonomy" id="2754717"/>
    <lineage>
        <taxon>Bacteria</taxon>
        <taxon>Bacillati</taxon>
        <taxon>Actinomycetota</taxon>
        <taxon>Actinomycetota incertae sedis</taxon>
        <taxon>Candidatus Hakubellales</taxon>
        <taxon>Candidatus Hakubellaceae</taxon>
        <taxon>Candidatus Hakubella</taxon>
    </lineage>
</organism>
<keyword evidence="2" id="KW-0560">Oxidoreductase</keyword>
<dbReference type="EMBL" id="BLRV01000051">
    <property type="protein sequence ID" value="GFP21461.1"/>
    <property type="molecule type" value="Genomic_DNA"/>
</dbReference>
<evidence type="ECO:0000313" key="6">
    <source>
        <dbReference type="Proteomes" id="UP000580051"/>
    </source>
</evidence>
<dbReference type="GO" id="GO:0016491">
    <property type="term" value="F:oxidoreductase activity"/>
    <property type="evidence" value="ECO:0007669"/>
    <property type="project" value="UniProtKB-KW"/>
</dbReference>
<feature type="domain" description="D-isomer specific 2-hydroxyacid dehydrogenase NAD-binding" evidence="4">
    <location>
        <begin position="4"/>
        <end position="109"/>
    </location>
</feature>
<dbReference type="InterPro" id="IPR050857">
    <property type="entry name" value="D-2-hydroxyacid_DH"/>
</dbReference>
<dbReference type="PANTHER" id="PTHR42789:SF1">
    <property type="entry name" value="D-ISOMER SPECIFIC 2-HYDROXYACID DEHYDROGENASE FAMILY PROTEIN (AFU_ORTHOLOGUE AFUA_6G10090)"/>
    <property type="match status" value="1"/>
</dbReference>
<dbReference type="SUPFAM" id="SSF51735">
    <property type="entry name" value="NAD(P)-binding Rossmann-fold domains"/>
    <property type="match status" value="1"/>
</dbReference>
<evidence type="ECO:0000313" key="5">
    <source>
        <dbReference type="EMBL" id="GFP21461.1"/>
    </source>
</evidence>
<dbReference type="Proteomes" id="UP000580051">
    <property type="component" value="Unassembled WGS sequence"/>
</dbReference>
<comment type="similarity">
    <text evidence="1">Belongs to the D-isomer specific 2-hydroxyacid dehydrogenase family.</text>
</comment>
<keyword evidence="3" id="KW-0520">NAD</keyword>
<protein>
    <submittedName>
        <fullName evidence="5">D-3-phosphoglycerate dehydrogenase / 2-oxoglutarate reductase</fullName>
    </submittedName>
</protein>
<reference evidence="5 6" key="1">
    <citation type="journal article" date="2020" name="Front. Microbiol.">
        <title>Single-cell genomics of novel Actinobacteria with the Wood-Ljungdahl pathway discovered in a serpentinizing system.</title>
        <authorList>
            <person name="Merino N."/>
            <person name="Kawai M."/>
            <person name="Boyd E.S."/>
            <person name="Colman D.R."/>
            <person name="McGlynn S.E."/>
            <person name="Nealson K.H."/>
            <person name="Kurokawa K."/>
            <person name="Hongoh Y."/>
        </authorList>
    </citation>
    <scope>NUCLEOTIDE SEQUENCE [LARGE SCALE GENOMIC DNA]</scope>
    <source>
        <strain evidence="5 6">S06</strain>
    </source>
</reference>
<dbReference type="GO" id="GO:0051287">
    <property type="term" value="F:NAD binding"/>
    <property type="evidence" value="ECO:0007669"/>
    <property type="project" value="InterPro"/>
</dbReference>
<dbReference type="InterPro" id="IPR006140">
    <property type="entry name" value="D-isomer_DH_NAD-bd"/>
</dbReference>
<dbReference type="Gene3D" id="3.40.50.720">
    <property type="entry name" value="NAD(P)-binding Rossmann-like Domain"/>
    <property type="match status" value="2"/>
</dbReference>
<dbReference type="PANTHER" id="PTHR42789">
    <property type="entry name" value="D-ISOMER SPECIFIC 2-HYDROXYACID DEHYDROGENASE FAMILY PROTEIN (AFU_ORTHOLOGUE AFUA_6G10090)"/>
    <property type="match status" value="1"/>
</dbReference>
<dbReference type="AlphaFoldDB" id="A0A6V8NQB0"/>
<comment type="caution">
    <text evidence="5">The sequence shown here is derived from an EMBL/GenBank/DDBJ whole genome shotgun (WGS) entry which is preliminary data.</text>
</comment>
<name>A0A6V8NQB0_9ACTN</name>
<evidence type="ECO:0000259" key="4">
    <source>
        <dbReference type="Pfam" id="PF02826"/>
    </source>
</evidence>
<dbReference type="Pfam" id="PF02826">
    <property type="entry name" value="2-Hacid_dh_C"/>
    <property type="match status" value="1"/>
</dbReference>
<accession>A0A6V8NQB0</accession>